<accession>A0A399CXI5</accession>
<dbReference type="OrthoDB" id="9761519at2"/>
<evidence type="ECO:0000313" key="2">
    <source>
        <dbReference type="Proteomes" id="UP000266441"/>
    </source>
</evidence>
<dbReference type="PANTHER" id="PTHR36848">
    <property type="entry name" value="DNA-BINDING PROTEIN (PUTATIVE SECRETED PROTEIN)-RELATED"/>
    <property type="match status" value="1"/>
</dbReference>
<protein>
    <recommendedName>
        <fullName evidence="3">Glycoside hydrolase</fullName>
    </recommendedName>
</protein>
<proteinExistence type="predicted"/>
<dbReference type="Proteomes" id="UP000266441">
    <property type="component" value="Unassembled WGS sequence"/>
</dbReference>
<reference evidence="1 2" key="1">
    <citation type="journal article" date="2015" name="Int. J. Syst. Evol. Microbiol.">
        <title>Mariniphaga sediminis sp. nov., isolated from coastal sediment.</title>
        <authorList>
            <person name="Wang F.Q."/>
            <person name="Shen Q.Y."/>
            <person name="Chen G.J."/>
            <person name="Du Z.J."/>
        </authorList>
    </citation>
    <scope>NUCLEOTIDE SEQUENCE [LARGE SCALE GENOMIC DNA]</scope>
    <source>
        <strain evidence="1 2">SY21</strain>
    </source>
</reference>
<dbReference type="RefSeq" id="WP_119350899.1">
    <property type="nucleotide sequence ID" value="NZ_QWET01000013.1"/>
</dbReference>
<dbReference type="InterPro" id="IPR053161">
    <property type="entry name" value="Ulvan_degrading_GH"/>
</dbReference>
<keyword evidence="2" id="KW-1185">Reference proteome</keyword>
<dbReference type="Pfam" id="PF17132">
    <property type="entry name" value="Glyco_hydro_106"/>
    <property type="match status" value="1"/>
</dbReference>
<comment type="caution">
    <text evidence="1">The sequence shown here is derived from an EMBL/GenBank/DDBJ whole genome shotgun (WGS) entry which is preliminary data.</text>
</comment>
<dbReference type="AlphaFoldDB" id="A0A399CXI5"/>
<name>A0A399CXI5_9BACT</name>
<dbReference type="InterPro" id="IPR008979">
    <property type="entry name" value="Galactose-bd-like_sf"/>
</dbReference>
<evidence type="ECO:0000313" key="1">
    <source>
        <dbReference type="EMBL" id="RIH64067.1"/>
    </source>
</evidence>
<gene>
    <name evidence="1" type="ORF">D1164_15990</name>
</gene>
<sequence length="1047" mass="119936">MKIFLIAVILPLLFVRCTSFNEGETVSSVSNYSQLKSLFVNPPPEYRSAPLWDWNDLITEEGISFQMEEFKKAGIGGVFVHPRPGLVTEYLSEDWFHLFDYTVQKGKELGMKVWIYDENSYPSGFAGGHVPAEMPDSYQNGTGLKMEISQELNIVPSDTIAVVLKKTDSGFTNITARLGQEETEKGTYYIFRKTYPARSLWYGGYTYVDLLHKGVTEKFMELTMTKGYERNSADFGKTLPGIFTDEPNLEAAMSRGTHLRWTPDLWDVFEQRWGYDLKVNLPSLVEETGDWKKVRHDYYETLVELFVERWAKPWSEYCEEKNLVWTGHYWEHGWPVPTDGMDESAFYIWHQMPGVDMLGNEFVDDGQGGQFGNTRAVRELRSAANQAGRNRTLSETYGGGGWNMDFEKYKQLVDWQCVLGVNFVNQHLSYYTLKGVRKFDYPPSFSYHEPWWKNYSKMGDYIGRVSLAMSSGEQINSTLVLQPNTTAWMYFSRTKKHPVLDTIKYRFKDFVYQLERRHVEYDLGSENVLKTLGSVSGGNLIVGERAYTLVVIPETMENIDASTFNLLKAFLHSGGEVLSFRKEIVRVDGSESDACARLQQDYPEQWIVAENMDDAQCRSLFFTNDFSVDEKDEAGELYFQRRILQDGQLLFFVNSDEQDAAAATISASGKSVVKMNLENGQTHLVPSTREKGHVIFDLQLEPVGSALYFVSEKEEEEPEAIIEKSDWKLVEAAGEMKVHAESKNILVLNYLDLKTAQTTRENTYFMTALISLFQENGVEFGNPWQHKIQYKKNYLDLDQFPESSGFTVDYHFYMADGADVSGFSEVQAVVERPELWSVHINGTAVEKEDGEYWIDKDFPVFRVGNHLKPGKNTLSLKANRMSVFAELMPVYILGNFKVQPREAGFEIINGTLSGLGSWKDSGYIFYSDKVSYSQKFNIEKGTADFKVKLNNWQGTVAEVLVNNKKAGIIAWAPDELNVTELLKEGENEISVRVVGSLKNTFGEFYRKDKNWIYGPHGWNNAPEHQPTFDKYFIDDYGLMEPFKLLRN</sequence>
<evidence type="ECO:0008006" key="3">
    <source>
        <dbReference type="Google" id="ProtNLM"/>
    </source>
</evidence>
<dbReference type="PANTHER" id="PTHR36848:SF2">
    <property type="entry name" value="SECRETED PROTEIN"/>
    <property type="match status" value="1"/>
</dbReference>
<organism evidence="1 2">
    <name type="scientific">Mariniphaga sediminis</name>
    <dbReference type="NCBI Taxonomy" id="1628158"/>
    <lineage>
        <taxon>Bacteria</taxon>
        <taxon>Pseudomonadati</taxon>
        <taxon>Bacteroidota</taxon>
        <taxon>Bacteroidia</taxon>
        <taxon>Marinilabiliales</taxon>
        <taxon>Prolixibacteraceae</taxon>
        <taxon>Mariniphaga</taxon>
    </lineage>
</organism>
<dbReference type="Gene3D" id="2.60.120.260">
    <property type="entry name" value="Galactose-binding domain-like"/>
    <property type="match status" value="1"/>
</dbReference>
<dbReference type="SUPFAM" id="SSF49785">
    <property type="entry name" value="Galactose-binding domain-like"/>
    <property type="match status" value="1"/>
</dbReference>
<dbReference type="EMBL" id="QWET01000013">
    <property type="protein sequence ID" value="RIH64067.1"/>
    <property type="molecule type" value="Genomic_DNA"/>
</dbReference>